<gene>
    <name evidence="1" type="ORF">NG799_20655</name>
</gene>
<dbReference type="EMBL" id="JAMXFF010000036">
    <property type="protein sequence ID" value="MCT7968722.1"/>
    <property type="molecule type" value="Genomic_DNA"/>
</dbReference>
<name>A0ABT2MZC3_9CYAN</name>
<evidence type="ECO:0000313" key="2">
    <source>
        <dbReference type="Proteomes" id="UP001525890"/>
    </source>
</evidence>
<reference evidence="1 2" key="1">
    <citation type="journal article" date="2022" name="Front. Microbiol.">
        <title>High genomic differentiation and limited gene flow indicate recent cryptic speciation within the genus Laspinema (cyanobacteria).</title>
        <authorList>
            <person name="Stanojkovic A."/>
            <person name="Skoupy S."/>
            <person name="Skaloud P."/>
            <person name="Dvorak P."/>
        </authorList>
    </citation>
    <scope>NUCLEOTIDE SEQUENCE [LARGE SCALE GENOMIC DNA]</scope>
    <source>
        <strain evidence="1 2">D2a</strain>
    </source>
</reference>
<proteinExistence type="predicted"/>
<evidence type="ECO:0000313" key="1">
    <source>
        <dbReference type="EMBL" id="MCT7968722.1"/>
    </source>
</evidence>
<protein>
    <submittedName>
        <fullName evidence="1">Uncharacterized protein</fullName>
    </submittedName>
</protein>
<organism evidence="1 2">
    <name type="scientific">Laspinema palackyanum D2a</name>
    <dbReference type="NCBI Taxonomy" id="2953684"/>
    <lineage>
        <taxon>Bacteria</taxon>
        <taxon>Bacillati</taxon>
        <taxon>Cyanobacteriota</taxon>
        <taxon>Cyanophyceae</taxon>
        <taxon>Oscillatoriophycideae</taxon>
        <taxon>Oscillatoriales</taxon>
        <taxon>Laspinemataceae</taxon>
        <taxon>Laspinema</taxon>
        <taxon>Laspinema palackyanum</taxon>
    </lineage>
</organism>
<dbReference type="Proteomes" id="UP001525890">
    <property type="component" value="Unassembled WGS sequence"/>
</dbReference>
<sequence>MNLKDSRAQNGFSLGHPRADRLLNQMAWHRGREFTPMSHQVWPCTLENQ</sequence>
<keyword evidence="2" id="KW-1185">Reference proteome</keyword>
<dbReference type="RefSeq" id="WP_368008223.1">
    <property type="nucleotide sequence ID" value="NZ_JAMXFF010000036.1"/>
</dbReference>
<comment type="caution">
    <text evidence="1">The sequence shown here is derived from an EMBL/GenBank/DDBJ whole genome shotgun (WGS) entry which is preliminary data.</text>
</comment>
<accession>A0ABT2MZC3</accession>